<dbReference type="FunFam" id="1.25.10.10:FF:000019">
    <property type="entry name" value="Cytoskeleton-associated protein 5"/>
    <property type="match status" value="1"/>
</dbReference>
<dbReference type="SUPFAM" id="SSF48371">
    <property type="entry name" value="ARM repeat"/>
    <property type="match status" value="2"/>
</dbReference>
<dbReference type="GO" id="GO:0005881">
    <property type="term" value="C:cytoplasmic microtubule"/>
    <property type="evidence" value="ECO:0007669"/>
    <property type="project" value="UniProtKB-ARBA"/>
</dbReference>
<reference evidence="6 7" key="1">
    <citation type="journal article" date="2017" name="Mol. Ecol.">
        <title>Comparative and population genomic landscape of Phellinus noxius: A hypervariable fungus causing root rot in trees.</title>
        <authorList>
            <person name="Chung C.L."/>
            <person name="Lee T.J."/>
            <person name="Akiba M."/>
            <person name="Lee H.H."/>
            <person name="Kuo T.H."/>
            <person name="Liu D."/>
            <person name="Ke H.M."/>
            <person name="Yokoi T."/>
            <person name="Roa M.B."/>
            <person name="Lu M.J."/>
            <person name="Chang Y.Y."/>
            <person name="Ann P.J."/>
            <person name="Tsai J.N."/>
            <person name="Chen C.Y."/>
            <person name="Tzean S.S."/>
            <person name="Ota Y."/>
            <person name="Hattori T."/>
            <person name="Sahashi N."/>
            <person name="Liou R.F."/>
            <person name="Kikuchi T."/>
            <person name="Tsai I.J."/>
        </authorList>
    </citation>
    <scope>NUCLEOTIDE SEQUENCE [LARGE SCALE GENOMIC DNA]</scope>
    <source>
        <strain evidence="6 7">FFPRI411160</strain>
    </source>
</reference>
<evidence type="ECO:0000313" key="6">
    <source>
        <dbReference type="EMBL" id="PAV23716.1"/>
    </source>
</evidence>
<dbReference type="GO" id="GO:1990498">
    <property type="term" value="C:mitotic spindle microtubule"/>
    <property type="evidence" value="ECO:0007669"/>
    <property type="project" value="UniProtKB-ARBA"/>
</dbReference>
<comment type="caution">
    <text evidence="6">The sequence shown here is derived from an EMBL/GenBank/DDBJ whole genome shotgun (WGS) entry which is preliminary data.</text>
</comment>
<keyword evidence="3" id="KW-0206">Cytoskeleton</keyword>
<keyword evidence="2" id="KW-0963">Cytoplasm</keyword>
<comment type="subcellular location">
    <subcellularLocation>
        <location evidence="1">Cytoplasm</location>
        <location evidence="1">Cytoskeleton</location>
    </subcellularLocation>
</comment>
<dbReference type="GO" id="GO:1990571">
    <property type="term" value="P:meiotic centromere clustering"/>
    <property type="evidence" value="ECO:0007669"/>
    <property type="project" value="UniProtKB-ARBA"/>
</dbReference>
<dbReference type="Pfam" id="PF21041">
    <property type="entry name" value="XMAP215_CLASP_TOG"/>
    <property type="match status" value="3"/>
</dbReference>
<feature type="compositionally biased region" description="Basic and acidic residues" evidence="4">
    <location>
        <begin position="2125"/>
        <end position="2136"/>
    </location>
</feature>
<gene>
    <name evidence="6" type="ORF">PNOK_0078400</name>
</gene>
<dbReference type="FunFam" id="1.25.10.10:FF:000068">
    <property type="entry name" value="cytoskeleton-associated protein 5 isoform X1"/>
    <property type="match status" value="1"/>
</dbReference>
<feature type="region of interest" description="Disordered" evidence="4">
    <location>
        <begin position="2091"/>
        <end position="2157"/>
    </location>
</feature>
<dbReference type="GO" id="GO:0046785">
    <property type="term" value="P:microtubule polymerization"/>
    <property type="evidence" value="ECO:0007669"/>
    <property type="project" value="InterPro"/>
</dbReference>
<feature type="compositionally biased region" description="Polar residues" evidence="4">
    <location>
        <begin position="2138"/>
        <end position="2150"/>
    </location>
</feature>
<feature type="region of interest" description="Disordered" evidence="4">
    <location>
        <begin position="507"/>
        <end position="539"/>
    </location>
</feature>
<feature type="compositionally biased region" description="Low complexity" evidence="4">
    <location>
        <begin position="1518"/>
        <end position="1530"/>
    </location>
</feature>
<evidence type="ECO:0000256" key="4">
    <source>
        <dbReference type="SAM" id="MobiDB-lite"/>
    </source>
</evidence>
<dbReference type="GO" id="GO:0051010">
    <property type="term" value="F:microtubule plus-end binding"/>
    <property type="evidence" value="ECO:0007669"/>
    <property type="project" value="InterPro"/>
</dbReference>
<feature type="compositionally biased region" description="Polar residues" evidence="4">
    <location>
        <begin position="1166"/>
        <end position="1179"/>
    </location>
</feature>
<sequence length="2157" mass="232378">MDGPPPPEEDFSQLPIADRLAHKNWKARVSAYESLIKTFQNTADDSDPAFKPYLNNPDTLKKIVTDANAVAQEKGVECVVALVKFAGESAAKTREVVIPALVDKCFGSARAGTKNQAVELALQYVEVENGGSGVVDGILPGLGAKQPKTVAGCVVALREIVKIFGIQAVPPPPVLKALPKIFAHTDKTVRAEGTNLAQVLYQGLGPAIEPWLADLKPVQVKELKESFEKMDSEERGKGTLKAERFTRAQAREMEAGGGGEEEEVAQEDPALMDPRAFAEEVDIVPKLPSTLQASLSSSKWKERKEVLDDLLVVLNASPRIKDAPELADVVKGLAGRMTDANINCVMTAANCLEALAKGMMSNFGRFREIVVPPMLDRLKERKQNVTDAIGNALDAAFASSSLPEVLENIMPALGNKNPQVKEGTMKFLARCLSTSTTPPSSPQVKPLSEALAGLLEDSFEGARNEAANCLGTLMKIVGERPLNAIMDQLAEVRKTKVKEAFEKATVKCKSGGAAPRQPASAPAKAAPKKETPKASQSAQDVLLEDVAPPKPKAKAPARLLAKKTLANDATQADSTPTEEAPKPTAKPLLDSLKPKSPPQLQLLLRQLLPPNQLNQDSEALAAELIPTEIATNFGDSNWKLRLSALEEMAQWVEGVVDSADCEVIVRFLIKKGGNEKNFQVSSKLYGILSILAERSPSFGRSSAALATPHLVEKLGDMKLKKPAGEALIIFAEKTSLQFVLNQAYEPMSKQKAPKVIADSISWVDATITEFGIAGLSLRSLIEFLKTALGNSNAAVRTSATKALVKVKLFVGPSVKDLLGELNPQLLTTIHSEFDKVEGTPAPEPTRTSVDVENMATSSGGSKGGAGPASGAMDDLFPRVELDGLLKGTTILTGAKNDAWKVKKEALETLQAILDLGPNKRLKPTMGEISQILKARVTDTNKAVQVLALDIVARIATGMGRPFEKYTRLYALPVSTVLSDQKTNIRQAGLTTLTAIAEACEGVESMAGGIATALESANPLQRSTLLNWIAGWFKDHEAGASLDLTSWAGPVVSCLDDRSADVRKGAQAVLPVIIGQTGFDYVMQQTNSLKPASRTTVLPLIKAAAAIAPEKQGKPAAPTAPEKPSKQVPPPVKTTATSSASPPPVSPPPSSAPAGKLAGVRRKLPQGSISRPDSRASTNEEVAAPPSRLAKPGLGGLKRPGSTVPMRAAVASTPPPSVGTPAPFTAMNVNAKNARLTKDGARWIVESGPVRKDLVDLLQLQVEPHASKELFSLLFSRDHNAVNDHVSGLTILCDFYAALAAGDDRYGLSPQERSDIGIANADLTLKYVSIRVHEPQPNLINKCLDTVEGVMAFFRDINYQLTDAEAICFIPTVVNKLGDAREAVRVRVQQIIQTLPKVYAYSRVFQLLMDYGLKSKVAKTRQGTLDEMAGILKRTGISACEPTKSFPVLASMISDKDAAVRKSALSALSEGYVLVGESIWSYVGPLSPKDKTQLEERLRRVAGPSTTDVVADVAPKVASTPTSRSRTVSSLRKPESKIGGIGRAASPSVGPSRFARSSSPAKESSDPKASKLPQVDPTSPRLSRPKSFLPSRLGNSRFGAPASTTVPQEENVPERPALQNLNGMHHRRVSTVASVVLDETDVDNIELTISKILSSDPSRSVDALKQIQRVLEIGQDDGPASQLYGQLSEHVEGLIETITLQMNHVFENDTTITEPENFRLAKHLIQTINAFCDHPPLAESVQVENLTSLFEELTLRLLQTDESESSRIKDLSRFINMIILRLFATCRKMVVLRALLALLLQIVKPFPSNGTPSDSKEAKVAELVLKCIWKLARSIPTDLEKHDLDPVELFPTIEHFLQSIPPNEWRARATNKVPSGDMPLRTIKVIIQHVVAFYGDDVYDLLSSSFEDPSATIVYPYVYRILNTTRANAENAEAASAAQKRQETNGSSARSQTPEQSPAASQVTSPKTRSSTASTSNDQRYSSSSRHTSHSGASANGGMLPPPVDEPDPDEQLITIINHISSESTGAMHKEGITELHQFLKTYPHKKPRVDRMLENTGPAFRKYIARALASRAAEDEERTVAVADTLSKLESNSRDAQYGSVSTRTSLNPSSQRRTSGASDLAPAEQDKLHRLHDLFQYRTSTTSNGSSGVRTRESET</sequence>
<feature type="compositionally biased region" description="Low complexity" evidence="4">
    <location>
        <begin position="1981"/>
        <end position="1993"/>
    </location>
</feature>
<feature type="compositionally biased region" description="Pro residues" evidence="4">
    <location>
        <begin position="1140"/>
        <end position="1150"/>
    </location>
</feature>
<keyword evidence="7" id="KW-1185">Reference proteome</keyword>
<dbReference type="FunFam" id="1.25.10.10:FF:000063">
    <property type="entry name" value="Putative cytoskeleton-associated protein 5"/>
    <property type="match status" value="1"/>
</dbReference>
<dbReference type="InterPro" id="IPR048491">
    <property type="entry name" value="XMAP215_CLASP_TOG"/>
</dbReference>
<dbReference type="OrthoDB" id="205662at2759"/>
<feature type="domain" description="TOG" evidence="5">
    <location>
        <begin position="1255"/>
        <end position="1506"/>
    </location>
</feature>
<dbReference type="GO" id="GO:0000022">
    <property type="term" value="P:mitotic spindle elongation"/>
    <property type="evidence" value="ECO:0007669"/>
    <property type="project" value="UniProtKB-ARBA"/>
</dbReference>
<evidence type="ECO:0000259" key="5">
    <source>
        <dbReference type="SMART" id="SM01349"/>
    </source>
</evidence>
<dbReference type="GO" id="GO:0044732">
    <property type="term" value="C:mitotic spindle pole body"/>
    <property type="evidence" value="ECO:0007669"/>
    <property type="project" value="UniProtKB-ARBA"/>
</dbReference>
<feature type="region of interest" description="Disordered" evidence="4">
    <location>
        <begin position="564"/>
        <end position="595"/>
    </location>
</feature>
<name>A0A286UVT9_9AGAM</name>
<evidence type="ECO:0000313" key="7">
    <source>
        <dbReference type="Proteomes" id="UP000217199"/>
    </source>
</evidence>
<feature type="domain" description="TOG" evidence="5">
    <location>
        <begin position="276"/>
        <end position="510"/>
    </location>
</feature>
<dbReference type="EMBL" id="NBII01000001">
    <property type="protein sequence ID" value="PAV23716.1"/>
    <property type="molecule type" value="Genomic_DNA"/>
</dbReference>
<feature type="compositionally biased region" description="Polar residues" evidence="4">
    <location>
        <begin position="567"/>
        <end position="577"/>
    </location>
</feature>
<feature type="domain" description="TOG" evidence="5">
    <location>
        <begin position="2"/>
        <end position="236"/>
    </location>
</feature>
<dbReference type="InterPro" id="IPR011989">
    <property type="entry name" value="ARM-like"/>
</dbReference>
<feature type="domain" description="TOG" evidence="5">
    <location>
        <begin position="611"/>
        <end position="842"/>
    </location>
</feature>
<proteinExistence type="predicted"/>
<evidence type="ECO:0000256" key="1">
    <source>
        <dbReference type="ARBA" id="ARBA00004245"/>
    </source>
</evidence>
<dbReference type="GO" id="GO:0061863">
    <property type="term" value="F:microtubule plus end polymerase"/>
    <property type="evidence" value="ECO:0007669"/>
    <property type="project" value="InterPro"/>
</dbReference>
<feature type="region of interest" description="Disordered" evidence="4">
    <location>
        <begin position="1513"/>
        <end position="1613"/>
    </location>
</feature>
<accession>A0A286UVT9</accession>
<dbReference type="GO" id="GO:0099070">
    <property type="term" value="C:static microtubule bundle"/>
    <property type="evidence" value="ECO:0007669"/>
    <property type="project" value="UniProtKB-ARBA"/>
</dbReference>
<protein>
    <submittedName>
        <fullName evidence="6">Microtubule associated</fullName>
    </submittedName>
</protein>
<organism evidence="6 7">
    <name type="scientific">Pyrrhoderma noxium</name>
    <dbReference type="NCBI Taxonomy" id="2282107"/>
    <lineage>
        <taxon>Eukaryota</taxon>
        <taxon>Fungi</taxon>
        <taxon>Dikarya</taxon>
        <taxon>Basidiomycota</taxon>
        <taxon>Agaricomycotina</taxon>
        <taxon>Agaricomycetes</taxon>
        <taxon>Hymenochaetales</taxon>
        <taxon>Hymenochaetaceae</taxon>
        <taxon>Pyrrhoderma</taxon>
    </lineage>
</organism>
<dbReference type="Proteomes" id="UP000217199">
    <property type="component" value="Unassembled WGS sequence"/>
</dbReference>
<dbReference type="SMART" id="SM01349">
    <property type="entry name" value="TOG"/>
    <property type="match status" value="5"/>
</dbReference>
<feature type="compositionally biased region" description="Polar residues" evidence="4">
    <location>
        <begin position="2099"/>
        <end position="2118"/>
    </location>
</feature>
<feature type="region of interest" description="Disordered" evidence="4">
    <location>
        <begin position="1931"/>
        <end position="2009"/>
    </location>
</feature>
<feature type="compositionally biased region" description="Polar residues" evidence="4">
    <location>
        <begin position="1943"/>
        <end position="1980"/>
    </location>
</feature>
<dbReference type="GO" id="GO:0030951">
    <property type="term" value="P:establishment or maintenance of microtubule cytoskeleton polarity"/>
    <property type="evidence" value="ECO:0007669"/>
    <property type="project" value="InterPro"/>
</dbReference>
<feature type="compositionally biased region" description="Low complexity" evidence="4">
    <location>
        <begin position="513"/>
        <end position="525"/>
    </location>
</feature>
<dbReference type="GO" id="GO:0051315">
    <property type="term" value="P:attachment of mitotic spindle microtubules to kinetochore"/>
    <property type="evidence" value="ECO:0007669"/>
    <property type="project" value="UniProtKB-ARBA"/>
</dbReference>
<dbReference type="InParanoid" id="A0A286UVT9"/>
<feature type="domain" description="TOG" evidence="5">
    <location>
        <begin position="874"/>
        <end position="1109"/>
    </location>
</feature>
<dbReference type="InterPro" id="IPR045110">
    <property type="entry name" value="XMAP215"/>
</dbReference>
<dbReference type="InterPro" id="IPR016024">
    <property type="entry name" value="ARM-type_fold"/>
</dbReference>
<dbReference type="InterPro" id="IPR034085">
    <property type="entry name" value="TOG"/>
</dbReference>
<dbReference type="Gene3D" id="1.25.10.10">
    <property type="entry name" value="Leucine-rich Repeat Variant"/>
    <property type="match status" value="5"/>
</dbReference>
<dbReference type="PANTHER" id="PTHR12609">
    <property type="entry name" value="MICROTUBULE ASSOCIATED PROTEIN XMAP215"/>
    <property type="match status" value="1"/>
</dbReference>
<feature type="region of interest" description="Disordered" evidence="4">
    <location>
        <begin position="1108"/>
        <end position="1195"/>
    </location>
</feature>
<evidence type="ECO:0000256" key="3">
    <source>
        <dbReference type="ARBA" id="ARBA00023212"/>
    </source>
</evidence>
<evidence type="ECO:0000256" key="2">
    <source>
        <dbReference type="ARBA" id="ARBA00022490"/>
    </source>
</evidence>
<dbReference type="STRING" id="2282107.A0A286UVT9"/>